<dbReference type="PROSITE" id="PS50268">
    <property type="entry name" value="CADHERIN_2"/>
    <property type="match status" value="3"/>
</dbReference>
<reference evidence="4" key="1">
    <citation type="journal article" date="2012" name="Nature">
        <title>The oyster genome reveals stress adaptation and complexity of shell formation.</title>
        <authorList>
            <person name="Zhang G."/>
            <person name="Fang X."/>
            <person name="Guo X."/>
            <person name="Li L."/>
            <person name="Luo R."/>
            <person name="Xu F."/>
            <person name="Yang P."/>
            <person name="Zhang L."/>
            <person name="Wang X."/>
            <person name="Qi H."/>
            <person name="Xiong Z."/>
            <person name="Que H."/>
            <person name="Xie Y."/>
            <person name="Holland P.W."/>
            <person name="Paps J."/>
            <person name="Zhu Y."/>
            <person name="Wu F."/>
            <person name="Chen Y."/>
            <person name="Wang J."/>
            <person name="Peng C."/>
            <person name="Meng J."/>
            <person name="Yang L."/>
            <person name="Liu J."/>
            <person name="Wen B."/>
            <person name="Zhang N."/>
            <person name="Huang Z."/>
            <person name="Zhu Q."/>
            <person name="Feng Y."/>
            <person name="Mount A."/>
            <person name="Hedgecock D."/>
            <person name="Xu Z."/>
            <person name="Liu Y."/>
            <person name="Domazet-Loso T."/>
            <person name="Du Y."/>
            <person name="Sun X."/>
            <person name="Zhang S."/>
            <person name="Liu B."/>
            <person name="Cheng P."/>
            <person name="Jiang X."/>
            <person name="Li J."/>
            <person name="Fan D."/>
            <person name="Wang W."/>
            <person name="Fu W."/>
            <person name="Wang T."/>
            <person name="Wang B."/>
            <person name="Zhang J."/>
            <person name="Peng Z."/>
            <person name="Li Y."/>
            <person name="Li N."/>
            <person name="Wang J."/>
            <person name="Chen M."/>
            <person name="He Y."/>
            <person name="Tan F."/>
            <person name="Song X."/>
            <person name="Zheng Q."/>
            <person name="Huang R."/>
            <person name="Yang H."/>
            <person name="Du X."/>
            <person name="Chen L."/>
            <person name="Yang M."/>
            <person name="Gaffney P.M."/>
            <person name="Wang S."/>
            <person name="Luo L."/>
            <person name="She Z."/>
            <person name="Ming Y."/>
            <person name="Huang W."/>
            <person name="Zhang S."/>
            <person name="Huang B."/>
            <person name="Zhang Y."/>
            <person name="Qu T."/>
            <person name="Ni P."/>
            <person name="Miao G."/>
            <person name="Wang J."/>
            <person name="Wang Q."/>
            <person name="Steinberg C.E."/>
            <person name="Wang H."/>
            <person name="Li N."/>
            <person name="Qian L."/>
            <person name="Zhang G."/>
            <person name="Li Y."/>
            <person name="Yang H."/>
            <person name="Liu X."/>
            <person name="Wang J."/>
            <person name="Yin Y."/>
            <person name="Wang J."/>
        </authorList>
    </citation>
    <scope>NUCLEOTIDE SEQUENCE [LARGE SCALE GENOMIC DNA]</scope>
    <source>
        <strain evidence="4">05x7-T-G4-1.051#20</strain>
    </source>
</reference>
<dbReference type="HOGENOM" id="CLU_342657_0_0_1"/>
<gene>
    <name evidence="4" type="ORF">CGI_10002585</name>
</gene>
<dbReference type="InterPro" id="IPR015919">
    <property type="entry name" value="Cadherin-like_sf"/>
</dbReference>
<name>K1QKK4_MAGGI</name>
<evidence type="ECO:0000256" key="2">
    <source>
        <dbReference type="ARBA" id="ARBA00022989"/>
    </source>
</evidence>
<dbReference type="CDD" id="cd11304">
    <property type="entry name" value="Cadherin_repeat"/>
    <property type="match status" value="3"/>
</dbReference>
<feature type="domain" description="Cadherin" evidence="3">
    <location>
        <begin position="679"/>
        <end position="772"/>
    </location>
</feature>
<proteinExistence type="predicted"/>
<feature type="domain" description="Cadherin" evidence="3">
    <location>
        <begin position="476"/>
        <end position="579"/>
    </location>
</feature>
<dbReference type="InParanoid" id="K1QKK4"/>
<dbReference type="SMART" id="SM00112">
    <property type="entry name" value="CA"/>
    <property type="match status" value="4"/>
</dbReference>
<organism evidence="4">
    <name type="scientific">Magallana gigas</name>
    <name type="common">Pacific oyster</name>
    <name type="synonym">Crassostrea gigas</name>
    <dbReference type="NCBI Taxonomy" id="29159"/>
    <lineage>
        <taxon>Eukaryota</taxon>
        <taxon>Metazoa</taxon>
        <taxon>Spiralia</taxon>
        <taxon>Lophotrochozoa</taxon>
        <taxon>Mollusca</taxon>
        <taxon>Bivalvia</taxon>
        <taxon>Autobranchia</taxon>
        <taxon>Pteriomorphia</taxon>
        <taxon>Ostreida</taxon>
        <taxon>Ostreoidea</taxon>
        <taxon>Ostreidae</taxon>
        <taxon>Magallana</taxon>
    </lineage>
</organism>
<accession>K1QKK4</accession>
<dbReference type="InterPro" id="IPR002126">
    <property type="entry name" value="Cadherin-like_dom"/>
</dbReference>
<dbReference type="GO" id="GO:0007156">
    <property type="term" value="P:homophilic cell adhesion via plasma membrane adhesion molecules"/>
    <property type="evidence" value="ECO:0007669"/>
    <property type="project" value="InterPro"/>
</dbReference>
<dbReference type="AlphaFoldDB" id="K1QKK4"/>
<dbReference type="GO" id="GO:0005509">
    <property type="term" value="F:calcium ion binding"/>
    <property type="evidence" value="ECO:0007669"/>
    <property type="project" value="UniProtKB-UniRule"/>
</dbReference>
<feature type="domain" description="Cadherin" evidence="3">
    <location>
        <begin position="602"/>
        <end position="678"/>
    </location>
</feature>
<dbReference type="GO" id="GO:0005886">
    <property type="term" value="C:plasma membrane"/>
    <property type="evidence" value="ECO:0007669"/>
    <property type="project" value="UniProtKB-SubCell"/>
</dbReference>
<dbReference type="EMBL" id="JH818240">
    <property type="protein sequence ID" value="EKC22261.1"/>
    <property type="molecule type" value="Genomic_DNA"/>
</dbReference>
<keyword evidence="1" id="KW-0812">Transmembrane</keyword>
<protein>
    <submittedName>
        <fullName evidence="4">Protocadherin beta-4</fullName>
    </submittedName>
</protein>
<dbReference type="PANTHER" id="PTHR24026">
    <property type="entry name" value="FAT ATYPICAL CADHERIN-RELATED"/>
    <property type="match status" value="1"/>
</dbReference>
<dbReference type="Pfam" id="PF00028">
    <property type="entry name" value="Cadherin"/>
    <property type="match status" value="1"/>
</dbReference>
<dbReference type="PANTHER" id="PTHR24026:SF126">
    <property type="entry name" value="PROTOCADHERIN FAT 4"/>
    <property type="match status" value="1"/>
</dbReference>
<keyword evidence="2" id="KW-1133">Transmembrane helix</keyword>
<keyword evidence="2" id="KW-0472">Membrane</keyword>
<dbReference type="Gene3D" id="2.60.40.60">
    <property type="entry name" value="Cadherins"/>
    <property type="match status" value="6"/>
</dbReference>
<evidence type="ECO:0000256" key="1">
    <source>
        <dbReference type="ARBA" id="ARBA00022692"/>
    </source>
</evidence>
<evidence type="ECO:0000259" key="3">
    <source>
        <dbReference type="PROSITE" id="PS50268"/>
    </source>
</evidence>
<sequence>MTIVVGQCAAGTETGKNPNVDTDEAFLTGATFLLKSIDNTYRISCCGFVTQWDIDIGTARSGTLYAEVWRDVSGTWTLAGVNTILVDAGEALTTKTVVVAAADQIAVQDGDYLGLIRALKLVAFTVGTTPQFTAGLATTSTVTDDTAVGTTLLTVVATDPGDTLTLTLQSTTPASTAFNFDPASGLLTSVSNLPVGTTTFVFRATDLCLNTVEHTFTLTVTNYPPVIENLPASTEISEDVNVETQLYVLTVTDASLADTVTCSITNVSPALAALYLRYATGTSNYAINLRAGAGLNYDSIRTYTVTVECDDTKDTTTGTFTLYILRNQAPVITNLQTTSNSIDVASSSVSIGTNVYTVTSTDLENDQLYYNMTCIPATCPFKIYDSGAILADKSLSGLTDTAYDLFVYVYDGHTLVGPRSLTIKISAGAILADKSLSGLTDTAYDLFIYVYDGHTLVGPRSLTIKISDINTAPVITNLPTTVSVAENTAATTDVYTVTKTDVNSLDTHTWTSTISPASGSLYFTIDSTTGTVKTSSTNIDYETIGTTSFLLTAYVSDGKASASGTLTISITNQNEAPQFLLSTYTLTGNEGSAGTTIGTPSFSVSDPDAGTTLTYTQSCPELTMNPTTKLVTLSTNYDVDTGSATSLSCTVTVSDGELTDTATLNVIIDNINDNTPTFTASSYSFFASSTADVGTIIASLPATDGDIGTFGDVTYSIDPTSTGANYFGISSTGDLFVASSLSGFYSGQTLAVSLTATDGGGLTDIATVTLIIPAVATTTAITTTDCYLTFFEDTRNVAWFVFVILMTLGLIVLNAYFIVRFVDFHGIKRACERMCRRKRKWKP</sequence>
<dbReference type="SUPFAM" id="SSF49313">
    <property type="entry name" value="Cadherin-like"/>
    <property type="match status" value="5"/>
</dbReference>
<dbReference type="PRINTS" id="PR00205">
    <property type="entry name" value="CADHERIN"/>
</dbReference>
<evidence type="ECO:0000313" key="4">
    <source>
        <dbReference type="EMBL" id="EKC22261.1"/>
    </source>
</evidence>